<evidence type="ECO:0000313" key="3">
    <source>
        <dbReference type="Proteomes" id="UP001066276"/>
    </source>
</evidence>
<feature type="region of interest" description="Disordered" evidence="1">
    <location>
        <begin position="71"/>
        <end position="99"/>
    </location>
</feature>
<feature type="compositionally biased region" description="Gly residues" evidence="1">
    <location>
        <begin position="1"/>
        <end position="10"/>
    </location>
</feature>
<accession>A0AAV7PC02</accession>
<gene>
    <name evidence="2" type="ORF">NDU88_002560</name>
</gene>
<dbReference type="EMBL" id="JANPWB010000011">
    <property type="protein sequence ID" value="KAJ1124098.1"/>
    <property type="molecule type" value="Genomic_DNA"/>
</dbReference>
<protein>
    <submittedName>
        <fullName evidence="2">Uncharacterized protein</fullName>
    </submittedName>
</protein>
<feature type="compositionally biased region" description="Basic and acidic residues" evidence="1">
    <location>
        <begin position="24"/>
        <end position="33"/>
    </location>
</feature>
<name>A0AAV7PC02_PLEWA</name>
<keyword evidence="3" id="KW-1185">Reference proteome</keyword>
<comment type="caution">
    <text evidence="2">The sequence shown here is derived from an EMBL/GenBank/DDBJ whole genome shotgun (WGS) entry which is preliminary data.</text>
</comment>
<sequence length="99" mass="11191">MAPSSLGGGSSPLDWRRSSVRLPDAPERNEREAPLLTGDDPQLDSPMHRKGTKGKGPLLLWERWGPQFFSRRPPVHRSQSLPSPPRLAPRARRLVRPHF</sequence>
<evidence type="ECO:0000256" key="1">
    <source>
        <dbReference type="SAM" id="MobiDB-lite"/>
    </source>
</evidence>
<dbReference type="Proteomes" id="UP001066276">
    <property type="component" value="Chromosome 7"/>
</dbReference>
<feature type="compositionally biased region" description="Basic residues" evidence="1">
    <location>
        <begin position="89"/>
        <end position="99"/>
    </location>
</feature>
<dbReference type="AlphaFoldDB" id="A0AAV7PC02"/>
<proteinExistence type="predicted"/>
<reference evidence="2" key="1">
    <citation type="journal article" date="2022" name="bioRxiv">
        <title>Sequencing and chromosome-scale assembly of the giantPleurodeles waltlgenome.</title>
        <authorList>
            <person name="Brown T."/>
            <person name="Elewa A."/>
            <person name="Iarovenko S."/>
            <person name="Subramanian E."/>
            <person name="Araus A.J."/>
            <person name="Petzold A."/>
            <person name="Susuki M."/>
            <person name="Suzuki K.-i.T."/>
            <person name="Hayashi T."/>
            <person name="Toyoda A."/>
            <person name="Oliveira C."/>
            <person name="Osipova E."/>
            <person name="Leigh N.D."/>
            <person name="Simon A."/>
            <person name="Yun M.H."/>
        </authorList>
    </citation>
    <scope>NUCLEOTIDE SEQUENCE</scope>
    <source>
        <strain evidence="2">20211129_DDA</strain>
        <tissue evidence="2">Liver</tissue>
    </source>
</reference>
<organism evidence="2 3">
    <name type="scientific">Pleurodeles waltl</name>
    <name type="common">Iberian ribbed newt</name>
    <dbReference type="NCBI Taxonomy" id="8319"/>
    <lineage>
        <taxon>Eukaryota</taxon>
        <taxon>Metazoa</taxon>
        <taxon>Chordata</taxon>
        <taxon>Craniata</taxon>
        <taxon>Vertebrata</taxon>
        <taxon>Euteleostomi</taxon>
        <taxon>Amphibia</taxon>
        <taxon>Batrachia</taxon>
        <taxon>Caudata</taxon>
        <taxon>Salamandroidea</taxon>
        <taxon>Salamandridae</taxon>
        <taxon>Pleurodelinae</taxon>
        <taxon>Pleurodeles</taxon>
    </lineage>
</organism>
<feature type="region of interest" description="Disordered" evidence="1">
    <location>
        <begin position="1"/>
        <end position="57"/>
    </location>
</feature>
<evidence type="ECO:0000313" key="2">
    <source>
        <dbReference type="EMBL" id="KAJ1124098.1"/>
    </source>
</evidence>